<evidence type="ECO:0008006" key="3">
    <source>
        <dbReference type="Google" id="ProtNLM"/>
    </source>
</evidence>
<reference evidence="1" key="1">
    <citation type="submission" date="2021-01" db="EMBL/GenBank/DDBJ databases">
        <authorList>
            <person name="Corre E."/>
            <person name="Pelletier E."/>
            <person name="Niang G."/>
            <person name="Scheremetjew M."/>
            <person name="Finn R."/>
            <person name="Kale V."/>
            <person name="Holt S."/>
            <person name="Cochrane G."/>
            <person name="Meng A."/>
            <person name="Brown T."/>
            <person name="Cohen L."/>
        </authorList>
    </citation>
    <scope>NUCLEOTIDE SEQUENCE</scope>
    <source>
        <strain evidence="1">CCMP3328</strain>
    </source>
</reference>
<gene>
    <name evidence="1" type="ORF">CAUS1442_LOCUS10377</name>
    <name evidence="2" type="ORF">CAUS1442_LOCUS10378</name>
</gene>
<organism evidence="1">
    <name type="scientific">Craspedostauros australis</name>
    <dbReference type="NCBI Taxonomy" id="1486917"/>
    <lineage>
        <taxon>Eukaryota</taxon>
        <taxon>Sar</taxon>
        <taxon>Stramenopiles</taxon>
        <taxon>Ochrophyta</taxon>
        <taxon>Bacillariophyta</taxon>
        <taxon>Bacillariophyceae</taxon>
        <taxon>Bacillariophycidae</taxon>
        <taxon>Naviculales</taxon>
        <taxon>Naviculaceae</taxon>
        <taxon>Craspedostauros</taxon>
    </lineage>
</organism>
<accession>A0A6T6H159</accession>
<dbReference type="Gene3D" id="3.40.30.10">
    <property type="entry name" value="Glutaredoxin"/>
    <property type="match status" value="1"/>
</dbReference>
<protein>
    <recommendedName>
        <fullName evidence="3">Redoxin domain-containing protein</fullName>
    </recommendedName>
</protein>
<dbReference type="AlphaFoldDB" id="A0A6T6H159"/>
<proteinExistence type="predicted"/>
<evidence type="ECO:0000313" key="1">
    <source>
        <dbReference type="EMBL" id="CAD8338248.1"/>
    </source>
</evidence>
<name>A0A6T6H159_9STRA</name>
<dbReference type="EMBL" id="HBEF01016632">
    <property type="protein sequence ID" value="CAD8338249.1"/>
    <property type="molecule type" value="Transcribed_RNA"/>
</dbReference>
<sequence length="102" mass="10890">MQAWSDDQKIPDDGLVTLMADPFSVITRALDMELTHDGPQSLGLINRCKRFALVIQDGVVTSVQLSEGPGDPAGDDFPESTCAPNMLSVLKELGSDAASEEL</sequence>
<dbReference type="EMBL" id="HBEF01016631">
    <property type="protein sequence ID" value="CAD8338248.1"/>
    <property type="molecule type" value="Transcribed_RNA"/>
</dbReference>
<evidence type="ECO:0000313" key="2">
    <source>
        <dbReference type="EMBL" id="CAD8338249.1"/>
    </source>
</evidence>